<dbReference type="InterPro" id="IPR026392">
    <property type="entry name" value="Exo/Archaeosortase_dom"/>
</dbReference>
<evidence type="ECO:0000259" key="9">
    <source>
        <dbReference type="Pfam" id="PF11984"/>
    </source>
</evidence>
<dbReference type="NCBIfam" id="TIGR02602">
    <property type="entry name" value="8TM_EpsH"/>
    <property type="match status" value="1"/>
</dbReference>
<proteinExistence type="predicted"/>
<keyword evidence="5 10" id="KW-0378">Hydrolase</keyword>
<evidence type="ECO:0000256" key="3">
    <source>
        <dbReference type="ARBA" id="ARBA00022670"/>
    </source>
</evidence>
<protein>
    <submittedName>
        <fullName evidence="10">Exosortase A</fullName>
        <ecNumber evidence="10">3.4.22.-</ecNumber>
    </submittedName>
</protein>
<organism evidence="10 11">
    <name type="scientific">Novosphingobium tardum</name>
    <dbReference type="NCBI Taxonomy" id="1538021"/>
    <lineage>
        <taxon>Bacteria</taxon>
        <taxon>Pseudomonadati</taxon>
        <taxon>Pseudomonadota</taxon>
        <taxon>Alphaproteobacteria</taxon>
        <taxon>Sphingomonadales</taxon>
        <taxon>Sphingomonadaceae</taxon>
        <taxon>Novosphingobium</taxon>
    </lineage>
</organism>
<keyword evidence="4 8" id="KW-0812">Transmembrane</keyword>
<dbReference type="InterPro" id="IPR013426">
    <property type="entry name" value="EpsH-like"/>
</dbReference>
<feature type="transmembrane region" description="Helical" evidence="8">
    <location>
        <begin position="124"/>
        <end position="146"/>
    </location>
</feature>
<dbReference type="NCBIfam" id="TIGR03109">
    <property type="entry name" value="exosort_XrtA"/>
    <property type="match status" value="1"/>
</dbReference>
<keyword evidence="2" id="KW-1003">Cell membrane</keyword>
<sequence>MLPELALGKARPSRLRDALPEAWRAPLARLAASWIALIVLCADDWRDMADQWWNSSTFNHILLVPFIIGWLVTIRRHEVARLPVSAWWPGLVLVGGAAFVWVLGSFAGLSVLRQLGAVVMLQGAVAAILGPRVAAGLAFPLAYMLFLVPLGEEIVPQLQLVTARLAVTLLDLTNIPAVLQGVFITTPAGYFEVAEACSGAKFLVAMIALGALVANVCFVSPLRRCLFMATCIVVPIVANGIRAWGTIGIAEWRGIEFASGFDHVLYGWFFFAFVIALVMGLAWRYFDRAPTGHTIDAERIMSSRPLSRLAEATIGAGAAIGLIMLIATAAFGWSTAAGRLAAKLPAQVDLPQVSGWHRVTYSPAYPWEPLHGGADHRLLGSYADTEGRRVEVSYALYASQGEGREAGGFGQGAMPPDSGWAWRSPGPAIAGSIVQRLSAPGPVEREAATFYRSGSVLTGSNIRLKLANIADRLFLRAHPTAVLIVSAEEREGAPADEAIRRFLRAGGPTGPWMDRIGGTR</sequence>
<evidence type="ECO:0000256" key="8">
    <source>
        <dbReference type="SAM" id="Phobius"/>
    </source>
</evidence>
<evidence type="ECO:0000256" key="5">
    <source>
        <dbReference type="ARBA" id="ARBA00022801"/>
    </source>
</evidence>
<gene>
    <name evidence="10" type="primary">xrtA</name>
    <name evidence="10" type="ORF">ACFO0A_10790</name>
</gene>
<evidence type="ECO:0000313" key="11">
    <source>
        <dbReference type="Proteomes" id="UP001595828"/>
    </source>
</evidence>
<dbReference type="InterPro" id="IPR014263">
    <property type="entry name" value="Methanolan_biosynth_EpsI"/>
</dbReference>
<dbReference type="Pfam" id="PF11984">
    <property type="entry name" value="DUF3485"/>
    <property type="match status" value="1"/>
</dbReference>
<dbReference type="GO" id="GO:0016787">
    <property type="term" value="F:hydrolase activity"/>
    <property type="evidence" value="ECO:0007669"/>
    <property type="project" value="UniProtKB-KW"/>
</dbReference>
<evidence type="ECO:0000256" key="2">
    <source>
        <dbReference type="ARBA" id="ARBA00022475"/>
    </source>
</evidence>
<comment type="caution">
    <text evidence="10">The sequence shown here is derived from an EMBL/GenBank/DDBJ whole genome shotgun (WGS) entry which is preliminary data.</text>
</comment>
<evidence type="ECO:0000256" key="1">
    <source>
        <dbReference type="ARBA" id="ARBA00004651"/>
    </source>
</evidence>
<dbReference type="InterPro" id="IPR019127">
    <property type="entry name" value="Exosortase"/>
</dbReference>
<dbReference type="Pfam" id="PF09721">
    <property type="entry name" value="Exosortase_EpsH"/>
    <property type="match status" value="1"/>
</dbReference>
<dbReference type="Proteomes" id="UP001595828">
    <property type="component" value="Unassembled WGS sequence"/>
</dbReference>
<dbReference type="EC" id="3.4.22.-" evidence="10"/>
<reference evidence="11" key="1">
    <citation type="journal article" date="2019" name="Int. J. Syst. Evol. Microbiol.">
        <title>The Global Catalogue of Microorganisms (GCM) 10K type strain sequencing project: providing services to taxonomists for standard genome sequencing and annotation.</title>
        <authorList>
            <consortium name="The Broad Institute Genomics Platform"/>
            <consortium name="The Broad Institute Genome Sequencing Center for Infectious Disease"/>
            <person name="Wu L."/>
            <person name="Ma J."/>
        </authorList>
    </citation>
    <scope>NUCLEOTIDE SEQUENCE [LARGE SCALE GENOMIC DNA]</scope>
    <source>
        <strain evidence="11">CGMCC 1.12989</strain>
    </source>
</reference>
<dbReference type="EMBL" id="JBHSDR010000006">
    <property type="protein sequence ID" value="MFC4295540.1"/>
    <property type="molecule type" value="Genomic_DNA"/>
</dbReference>
<dbReference type="NCBIfam" id="TIGR02914">
    <property type="entry name" value="EpsI_fam"/>
    <property type="match status" value="1"/>
</dbReference>
<keyword evidence="11" id="KW-1185">Reference proteome</keyword>
<feature type="domain" description="Methanolan biosynthesis EpsI" evidence="9">
    <location>
        <begin position="319"/>
        <end position="508"/>
    </location>
</feature>
<dbReference type="InterPro" id="IPR017540">
    <property type="entry name" value="Exosortase-1"/>
</dbReference>
<evidence type="ECO:0000313" key="10">
    <source>
        <dbReference type="EMBL" id="MFC4295540.1"/>
    </source>
</evidence>
<keyword evidence="6 8" id="KW-1133">Transmembrane helix</keyword>
<evidence type="ECO:0000256" key="4">
    <source>
        <dbReference type="ARBA" id="ARBA00022692"/>
    </source>
</evidence>
<feature type="transmembrane region" description="Helical" evidence="8">
    <location>
        <begin position="200"/>
        <end position="218"/>
    </location>
</feature>
<keyword evidence="7 8" id="KW-0472">Membrane</keyword>
<dbReference type="NCBIfam" id="TIGR04178">
    <property type="entry name" value="exo_archaeo"/>
    <property type="match status" value="1"/>
</dbReference>
<name>A0ABV8RSC6_9SPHN</name>
<comment type="subcellular location">
    <subcellularLocation>
        <location evidence="1">Cell membrane</location>
        <topology evidence="1">Multi-pass membrane protein</topology>
    </subcellularLocation>
</comment>
<feature type="transmembrane region" description="Helical" evidence="8">
    <location>
        <begin position="265"/>
        <end position="286"/>
    </location>
</feature>
<accession>A0ABV8RSC6</accession>
<feature type="transmembrane region" description="Helical" evidence="8">
    <location>
        <begin position="309"/>
        <end position="333"/>
    </location>
</feature>
<keyword evidence="3" id="KW-0645">Protease</keyword>
<feature type="transmembrane region" description="Helical" evidence="8">
    <location>
        <begin position="86"/>
        <end position="112"/>
    </location>
</feature>
<feature type="transmembrane region" description="Helical" evidence="8">
    <location>
        <begin position="225"/>
        <end position="245"/>
    </location>
</feature>
<feature type="transmembrane region" description="Helical" evidence="8">
    <location>
        <begin position="57"/>
        <end position="74"/>
    </location>
</feature>
<evidence type="ECO:0000256" key="7">
    <source>
        <dbReference type="ARBA" id="ARBA00023136"/>
    </source>
</evidence>
<dbReference type="RefSeq" id="WP_379539011.1">
    <property type="nucleotide sequence ID" value="NZ_JBHSDR010000006.1"/>
</dbReference>
<evidence type="ECO:0000256" key="6">
    <source>
        <dbReference type="ARBA" id="ARBA00022989"/>
    </source>
</evidence>